<feature type="domain" description="TGS" evidence="8">
    <location>
        <begin position="269"/>
        <end position="352"/>
    </location>
</feature>
<dbReference type="GO" id="GO:0005524">
    <property type="term" value="F:ATP binding"/>
    <property type="evidence" value="ECO:0007669"/>
    <property type="project" value="UniProtKB-UniRule"/>
</dbReference>
<dbReference type="GO" id="GO:0043023">
    <property type="term" value="F:ribosomal large subunit binding"/>
    <property type="evidence" value="ECO:0007669"/>
    <property type="project" value="UniProtKB-UniRule"/>
</dbReference>
<sequence length="354" mass="38857">MSSVKCGIVGLPNVGKSTLFNALLKKRVALSANYPFATVEPNIGVVAVPDLRLQKLAELTKNEERMTNLPPIVPAVCEFVDIAGLVKGAATGAGLGNKFLSHIREVDAIIHVLRDFSDPNIVREGSINPDEDKLTIETELGLADLEVLEKLLMDKTLDSKQLDILNRIKVELDAGHVLGKFEVGDEKLRDWFSKLPLISIKPVLYVFNVAESEIASKARNDGNEMTICAKLEEELADLNEEERLEYLKEIGIEETGLERLIKKAYSLLGLISFLTEGVKEVRAWTIKAGSKGPEAAGAIHTDFIKGFIRAQVVSYDKLIEAGSMAQAKAKGWVRTEGRDYIVQDGDVIEFLIGS</sequence>
<keyword evidence="5" id="KW-0460">Magnesium</keyword>
<dbReference type="GO" id="GO:0005525">
    <property type="term" value="F:GTP binding"/>
    <property type="evidence" value="ECO:0007669"/>
    <property type="project" value="InterPro"/>
</dbReference>
<dbReference type="InterPro" id="IPR023192">
    <property type="entry name" value="TGS-like_dom_sf"/>
</dbReference>
<dbReference type="Pfam" id="PF01926">
    <property type="entry name" value="MMR_HSR1"/>
    <property type="match status" value="1"/>
</dbReference>
<feature type="domain" description="OBG-type G" evidence="7">
    <location>
        <begin position="4"/>
        <end position="269"/>
    </location>
</feature>
<comment type="function">
    <text evidence="6">ATPase that binds to both the 70S ribosome and the 50S ribosomal subunit in a nucleotide-independent manner.</text>
</comment>
<dbReference type="InterPro" id="IPR013029">
    <property type="entry name" value="YchF_C"/>
</dbReference>
<feature type="binding site" evidence="6">
    <location>
        <begin position="13"/>
        <end position="18"/>
    </location>
    <ligand>
        <name>ATP</name>
        <dbReference type="ChEBI" id="CHEBI:30616"/>
    </ligand>
</feature>
<keyword evidence="4 6" id="KW-0067">ATP-binding</keyword>
<dbReference type="InterPro" id="IPR004396">
    <property type="entry name" value="ATPase_YchF/OLA1"/>
</dbReference>
<organism evidence="9 10">
    <name type="scientific">Candidatus Daviesbacteria bacterium RIFCSPHIGHO2_02_FULL_36_13</name>
    <dbReference type="NCBI Taxonomy" id="1797768"/>
    <lineage>
        <taxon>Bacteria</taxon>
        <taxon>Candidatus Daviesiibacteriota</taxon>
    </lineage>
</organism>
<dbReference type="InterPro" id="IPR004095">
    <property type="entry name" value="TGS"/>
</dbReference>
<name>A0A1F5JQA5_9BACT</name>
<dbReference type="PIRSF" id="PIRSF006641">
    <property type="entry name" value="CHP00092"/>
    <property type="match status" value="1"/>
</dbReference>
<keyword evidence="3 6" id="KW-0547">Nucleotide-binding</keyword>
<comment type="caution">
    <text evidence="9">The sequence shown here is derived from an EMBL/GenBank/DDBJ whole genome shotgun (WGS) entry which is preliminary data.</text>
</comment>
<evidence type="ECO:0000256" key="3">
    <source>
        <dbReference type="ARBA" id="ARBA00022741"/>
    </source>
</evidence>
<proteinExistence type="inferred from homology"/>
<evidence type="ECO:0000313" key="10">
    <source>
        <dbReference type="Proteomes" id="UP000176902"/>
    </source>
</evidence>
<dbReference type="InterPro" id="IPR027417">
    <property type="entry name" value="P-loop_NTPase"/>
</dbReference>
<dbReference type="PANTHER" id="PTHR23305">
    <property type="entry name" value="OBG GTPASE FAMILY"/>
    <property type="match status" value="1"/>
</dbReference>
<dbReference type="Proteomes" id="UP000176902">
    <property type="component" value="Unassembled WGS sequence"/>
</dbReference>
<dbReference type="SUPFAM" id="SSF52540">
    <property type="entry name" value="P-loop containing nucleoside triphosphate hydrolases"/>
    <property type="match status" value="1"/>
</dbReference>
<dbReference type="PROSITE" id="PS51880">
    <property type="entry name" value="TGS"/>
    <property type="match status" value="1"/>
</dbReference>
<evidence type="ECO:0000256" key="1">
    <source>
        <dbReference type="ARBA" id="ARBA00001946"/>
    </source>
</evidence>
<dbReference type="GO" id="GO:0046872">
    <property type="term" value="F:metal ion binding"/>
    <property type="evidence" value="ECO:0007669"/>
    <property type="project" value="UniProtKB-KW"/>
</dbReference>
<protein>
    <recommendedName>
        <fullName evidence="6">Ribosome-binding ATPase YchF</fullName>
    </recommendedName>
</protein>
<dbReference type="PRINTS" id="PR00326">
    <property type="entry name" value="GTP1OBG"/>
</dbReference>
<evidence type="ECO:0000256" key="5">
    <source>
        <dbReference type="ARBA" id="ARBA00022842"/>
    </source>
</evidence>
<dbReference type="NCBIfam" id="TIGR00092">
    <property type="entry name" value="redox-regulated ATPase YchF"/>
    <property type="match status" value="1"/>
</dbReference>
<dbReference type="PROSITE" id="PS51710">
    <property type="entry name" value="G_OBG"/>
    <property type="match status" value="1"/>
</dbReference>
<dbReference type="FunFam" id="3.10.20.30:FF:000001">
    <property type="entry name" value="Ribosome-binding ATPase YchF"/>
    <property type="match status" value="1"/>
</dbReference>
<dbReference type="InterPro" id="IPR041706">
    <property type="entry name" value="YchF_N"/>
</dbReference>
<evidence type="ECO:0000313" key="9">
    <source>
        <dbReference type="EMBL" id="OGE30769.1"/>
    </source>
</evidence>
<keyword evidence="2" id="KW-0479">Metal-binding</keyword>
<reference evidence="9 10" key="1">
    <citation type="journal article" date="2016" name="Nat. Commun.">
        <title>Thousands of microbial genomes shed light on interconnected biogeochemical processes in an aquifer system.</title>
        <authorList>
            <person name="Anantharaman K."/>
            <person name="Brown C.T."/>
            <person name="Hug L.A."/>
            <person name="Sharon I."/>
            <person name="Castelle C.J."/>
            <person name="Probst A.J."/>
            <person name="Thomas B.C."/>
            <person name="Singh A."/>
            <person name="Wilkins M.J."/>
            <person name="Karaoz U."/>
            <person name="Brodie E.L."/>
            <person name="Williams K.H."/>
            <person name="Hubbard S.S."/>
            <person name="Banfield J.F."/>
        </authorList>
    </citation>
    <scope>NUCLEOTIDE SEQUENCE [LARGE SCALE GENOMIC DNA]</scope>
</reference>
<dbReference type="AlphaFoldDB" id="A0A1F5JQA5"/>
<dbReference type="CDD" id="cd04867">
    <property type="entry name" value="TGS_YchF_OLA1"/>
    <property type="match status" value="1"/>
</dbReference>
<dbReference type="Gene3D" id="1.10.150.300">
    <property type="entry name" value="TGS-like domain"/>
    <property type="match status" value="1"/>
</dbReference>
<dbReference type="GO" id="GO:0016887">
    <property type="term" value="F:ATP hydrolysis activity"/>
    <property type="evidence" value="ECO:0007669"/>
    <property type="project" value="UniProtKB-UniRule"/>
</dbReference>
<gene>
    <name evidence="6" type="primary">ychF</name>
    <name evidence="9" type="ORF">A3C59_03580</name>
</gene>
<comment type="similarity">
    <text evidence="6">Belongs to the TRAFAC class OBG-HflX-like GTPase superfamily. OBG GTPase family. YchF/OLA1 subfamily.</text>
</comment>
<evidence type="ECO:0000259" key="8">
    <source>
        <dbReference type="PROSITE" id="PS51880"/>
    </source>
</evidence>
<evidence type="ECO:0000256" key="6">
    <source>
        <dbReference type="HAMAP-Rule" id="MF_00944"/>
    </source>
</evidence>
<dbReference type="InterPro" id="IPR012675">
    <property type="entry name" value="Beta-grasp_dom_sf"/>
</dbReference>
<dbReference type="PANTHER" id="PTHR23305:SF18">
    <property type="entry name" value="OBG-TYPE G DOMAIN-CONTAINING PROTEIN"/>
    <property type="match status" value="1"/>
</dbReference>
<dbReference type="SUPFAM" id="SSF81271">
    <property type="entry name" value="TGS-like"/>
    <property type="match status" value="1"/>
</dbReference>
<dbReference type="HAMAP" id="MF_00944">
    <property type="entry name" value="YchF_OLA1_ATPase"/>
    <property type="match status" value="1"/>
</dbReference>
<evidence type="ECO:0000256" key="4">
    <source>
        <dbReference type="ARBA" id="ARBA00022840"/>
    </source>
</evidence>
<dbReference type="InterPro" id="IPR012676">
    <property type="entry name" value="TGS-like"/>
</dbReference>
<comment type="cofactor">
    <cofactor evidence="1">
        <name>Mg(2+)</name>
        <dbReference type="ChEBI" id="CHEBI:18420"/>
    </cofactor>
</comment>
<accession>A0A1F5JQA5</accession>
<dbReference type="CDD" id="cd01900">
    <property type="entry name" value="YchF"/>
    <property type="match status" value="1"/>
</dbReference>
<dbReference type="Pfam" id="PF06071">
    <property type="entry name" value="YchF-GTPase_C"/>
    <property type="match status" value="1"/>
</dbReference>
<dbReference type="STRING" id="1797768.A3C59_03580"/>
<dbReference type="InterPro" id="IPR031167">
    <property type="entry name" value="G_OBG"/>
</dbReference>
<dbReference type="EMBL" id="MFCV01000044">
    <property type="protein sequence ID" value="OGE30769.1"/>
    <property type="molecule type" value="Genomic_DNA"/>
</dbReference>
<evidence type="ECO:0000256" key="2">
    <source>
        <dbReference type="ARBA" id="ARBA00022723"/>
    </source>
</evidence>
<dbReference type="Gene3D" id="3.40.50.300">
    <property type="entry name" value="P-loop containing nucleotide triphosphate hydrolases"/>
    <property type="match status" value="1"/>
</dbReference>
<evidence type="ECO:0000259" key="7">
    <source>
        <dbReference type="PROSITE" id="PS51710"/>
    </source>
</evidence>
<dbReference type="InterPro" id="IPR006073">
    <property type="entry name" value="GTP-bd"/>
</dbReference>
<dbReference type="GO" id="GO:0005737">
    <property type="term" value="C:cytoplasm"/>
    <property type="evidence" value="ECO:0007669"/>
    <property type="project" value="TreeGrafter"/>
</dbReference>
<dbReference type="Gene3D" id="3.10.20.30">
    <property type="match status" value="1"/>
</dbReference>